<evidence type="ECO:0000313" key="3">
    <source>
        <dbReference type="EMBL" id="TWP37386.1"/>
    </source>
</evidence>
<dbReference type="Pfam" id="PF04023">
    <property type="entry name" value="FeoA"/>
    <property type="match status" value="1"/>
</dbReference>
<sequence length="102" mass="11100">MSIGTLRLHERHARVTPAARQPGAEGRLADLRKGMTAEIVDLDLALGDSTARRLFDLGFVPGARVSVLRKAPMGDPVILQVAGYEVALRKAQTQSVRVRRLS</sequence>
<feature type="domain" description="Ferrous iron transporter FeoA-like" evidence="2">
    <location>
        <begin position="26"/>
        <end position="100"/>
    </location>
</feature>
<dbReference type="AlphaFoldDB" id="A0A563E4F1"/>
<dbReference type="InterPro" id="IPR007167">
    <property type="entry name" value="Fe-transptr_FeoA-like"/>
</dbReference>
<dbReference type="Gene3D" id="2.30.30.90">
    <property type="match status" value="1"/>
</dbReference>
<keyword evidence="4" id="KW-1185">Reference proteome</keyword>
<proteinExistence type="predicted"/>
<organism evidence="3 4">
    <name type="scientific">Leekyejoonella antrihumi</name>
    <dbReference type="NCBI Taxonomy" id="1660198"/>
    <lineage>
        <taxon>Bacteria</taxon>
        <taxon>Bacillati</taxon>
        <taxon>Actinomycetota</taxon>
        <taxon>Actinomycetes</taxon>
        <taxon>Micrococcales</taxon>
        <taxon>Dermacoccaceae</taxon>
        <taxon>Leekyejoonella</taxon>
    </lineage>
</organism>
<dbReference type="PANTHER" id="PTHR42954">
    <property type="entry name" value="FE(2+) TRANSPORT PROTEIN A"/>
    <property type="match status" value="1"/>
</dbReference>
<dbReference type="InterPro" id="IPR052713">
    <property type="entry name" value="FeoA"/>
</dbReference>
<dbReference type="InterPro" id="IPR008988">
    <property type="entry name" value="Transcriptional_repressor_C"/>
</dbReference>
<dbReference type="OrthoDB" id="3260514at2"/>
<evidence type="ECO:0000256" key="1">
    <source>
        <dbReference type="ARBA" id="ARBA00023004"/>
    </source>
</evidence>
<dbReference type="Proteomes" id="UP000320244">
    <property type="component" value="Unassembled WGS sequence"/>
</dbReference>
<reference evidence="3 4" key="2">
    <citation type="submission" date="2019-08" db="EMBL/GenBank/DDBJ databases">
        <title>Jejuicoccus antrihumi gen. nov., sp. nov., a new member of the family Dermacoccaceae isolated from a cave.</title>
        <authorList>
            <person name="Schumann P."/>
            <person name="Kim I.S."/>
        </authorList>
    </citation>
    <scope>NUCLEOTIDE SEQUENCE [LARGE SCALE GENOMIC DNA]</scope>
    <source>
        <strain evidence="3 4">C5-26</strain>
    </source>
</reference>
<dbReference type="GO" id="GO:0046914">
    <property type="term" value="F:transition metal ion binding"/>
    <property type="evidence" value="ECO:0007669"/>
    <property type="project" value="InterPro"/>
</dbReference>
<protein>
    <submittedName>
        <fullName evidence="3">Ferrous iron transport protein A</fullName>
    </submittedName>
</protein>
<dbReference type="EMBL" id="VCQV01000006">
    <property type="protein sequence ID" value="TWP37386.1"/>
    <property type="molecule type" value="Genomic_DNA"/>
</dbReference>
<reference evidence="3 4" key="1">
    <citation type="submission" date="2019-05" db="EMBL/GenBank/DDBJ databases">
        <authorList>
            <person name="Lee S.D."/>
        </authorList>
    </citation>
    <scope>NUCLEOTIDE SEQUENCE [LARGE SCALE GENOMIC DNA]</scope>
    <source>
        <strain evidence="3 4">C5-26</strain>
    </source>
</reference>
<comment type="caution">
    <text evidence="3">The sequence shown here is derived from an EMBL/GenBank/DDBJ whole genome shotgun (WGS) entry which is preliminary data.</text>
</comment>
<dbReference type="SMART" id="SM00899">
    <property type="entry name" value="FeoA"/>
    <property type="match status" value="1"/>
</dbReference>
<accession>A0A563E4F1</accession>
<evidence type="ECO:0000313" key="4">
    <source>
        <dbReference type="Proteomes" id="UP000320244"/>
    </source>
</evidence>
<dbReference type="RefSeq" id="WP_146315908.1">
    <property type="nucleotide sequence ID" value="NZ_VCQV01000006.1"/>
</dbReference>
<gene>
    <name evidence="3" type="ORF">FGL98_06460</name>
</gene>
<dbReference type="InterPro" id="IPR038157">
    <property type="entry name" value="FeoA_core_dom"/>
</dbReference>
<evidence type="ECO:0000259" key="2">
    <source>
        <dbReference type="SMART" id="SM00899"/>
    </source>
</evidence>
<name>A0A563E4F1_9MICO</name>
<dbReference type="PANTHER" id="PTHR42954:SF2">
    <property type="entry name" value="FE(2+) TRANSPORT PROTEIN A"/>
    <property type="match status" value="1"/>
</dbReference>
<keyword evidence="1" id="KW-0408">Iron</keyword>
<dbReference type="SUPFAM" id="SSF50037">
    <property type="entry name" value="C-terminal domain of transcriptional repressors"/>
    <property type="match status" value="1"/>
</dbReference>